<dbReference type="AlphaFoldDB" id="A0A2N7FJW6"/>
<protein>
    <recommendedName>
        <fullName evidence="1">DUF6701 domain-containing protein</fullName>
    </recommendedName>
</protein>
<dbReference type="Pfam" id="PF20419">
    <property type="entry name" value="DUF6701"/>
    <property type="match status" value="1"/>
</dbReference>
<proteinExistence type="predicted"/>
<organism evidence="2 3">
    <name type="scientific">Vibrio splendidus</name>
    <dbReference type="NCBI Taxonomy" id="29497"/>
    <lineage>
        <taxon>Bacteria</taxon>
        <taxon>Pseudomonadati</taxon>
        <taxon>Pseudomonadota</taxon>
        <taxon>Gammaproteobacteria</taxon>
        <taxon>Vibrionales</taxon>
        <taxon>Vibrionaceae</taxon>
        <taxon>Vibrio</taxon>
    </lineage>
</organism>
<dbReference type="EMBL" id="MCWU01000009">
    <property type="protein sequence ID" value="PMJ69602.1"/>
    <property type="molecule type" value="Genomic_DNA"/>
</dbReference>
<name>A0A2N7FJW6_VIBSP</name>
<comment type="caution">
    <text evidence="2">The sequence shown here is derived from an EMBL/GenBank/DDBJ whole genome shotgun (WGS) entry which is preliminary data.</text>
</comment>
<sequence>MSSISPNDPADDNPSAALVDSVTNSSAWIRQRNIFNSGNEEMDPIYFLVAEPGEIVIDPNQPNRVIEVGKLTTNRYQRQGSRIGESWSSHSFTSNFNGQEPVVFSQVQPNPGRTYFVTSTVQNISSTGFQYALEFGRQSLPNTSNQRTRTFGFIAAPVFSGTTSDGFNFEFGRPSRTYAQTSNSDSAFEVSCRSNTVPFEQDYDHYAPIIRKQVRNGGDGGWIRVCDVSQDDKVSIIIEEDASNRSHPVGETVAYAVFDQELSRQRDICEVFTGPAQSWTNQSELKMTGSTRIFGAANALVGFGNVDSYSNPPTSCDTGICTVDTSLITPRPPFDNLVPSGPSRTFNGSGSVDFPEGSYTSVTIGGNRTVNFTGSNYEIGRLKISGSATINLSRGTLILANDIDIGGNPSINVPGNNPGNLILWAIPQERGGDAEVDIGSGITLYSYIFSADEVELSGNSHVFGSITTKHLDMSGSARLTHTAGECLPSESDVSLSVTPLRQVALMCGDDTPKMSVTTNNDDGGISKGFTVAFNNASESSLFSITSDNGTFPNFTTDISGSAELTVNVTDIDNIELDKDYQITITLDSDTSQSETATFKFVPFAFQSTEQNNILDVIAGKPTSVTAQVLACDDGSSTVATNYQGAPSITHRVELPMPSNGGAIGTLDYEPVFTSQESGRTADFLTISESGEFTVSLEDQFECAGYDGCPSDNRYEVEGSITVKSRPWTFAVCPTQPNTNGNSIDANSDSFIAAREVFNLQVKPIRWDSSLDGLVNGEEKRERQRDANVDFCSGFVTENFFREGVEASVTLTHKVATPISGITGTLLIGKTIGNVTSSSVLEFTDISVDEVGSFHFEVNATSSFYDQIKGGIDQGARELGRFYPRYFQVVGENWDYFGNQNFNYMNQNFDEVSFDVEALSGGALPQAIENYQYFSPLLQARFNLYDNVMPERLLFPDFGNASWDGTRKSVGTFSATPTGNCSDDNAKSLCWSKADTAIGYEDGPFNDGAGSESTDIRIALESSLDPVEFWDDGDQLKSQPVLRFGRVALDSVGGTVNSTLTIPLRVEFWNGDRFVTSEVGSEGDSTTEVQSVNDSSRNVDIWVEENQTADTLTFSGSGTVVDGELNNITVTHSTQVRQQTQMWLELDRGANDMPWLRYNWDSPQATSDINGEQDPSTVVTFGIYRGNDRVIYRGESGLTGQ</sequence>
<accession>A0A2N7FJW6</accession>
<evidence type="ECO:0000313" key="3">
    <source>
        <dbReference type="Proteomes" id="UP000235330"/>
    </source>
</evidence>
<evidence type="ECO:0000259" key="1">
    <source>
        <dbReference type="Pfam" id="PF20419"/>
    </source>
</evidence>
<evidence type="ECO:0000313" key="2">
    <source>
        <dbReference type="EMBL" id="PMJ69602.1"/>
    </source>
</evidence>
<dbReference type="Proteomes" id="UP000235330">
    <property type="component" value="Unassembled WGS sequence"/>
</dbReference>
<feature type="domain" description="DUF6701" evidence="1">
    <location>
        <begin position="695"/>
        <end position="1194"/>
    </location>
</feature>
<reference evidence="3" key="1">
    <citation type="submission" date="2016-07" db="EMBL/GenBank/DDBJ databases">
        <title>Nontailed viruses are major unrecognized killers of bacteria in the ocean.</title>
        <authorList>
            <person name="Kauffman K."/>
            <person name="Hussain F."/>
            <person name="Yang J."/>
            <person name="Arevalo P."/>
            <person name="Brown J."/>
            <person name="Cutler M."/>
            <person name="Kelly L."/>
            <person name="Polz M.F."/>
        </authorList>
    </citation>
    <scope>NUCLEOTIDE SEQUENCE [LARGE SCALE GENOMIC DNA]</scope>
    <source>
        <strain evidence="3">10N.261.55.E11</strain>
    </source>
</reference>
<gene>
    <name evidence="2" type="ORF">BCU17_11970</name>
</gene>
<dbReference type="InterPro" id="IPR046524">
    <property type="entry name" value="DUF6701"/>
</dbReference>